<protein>
    <recommendedName>
        <fullName evidence="3">UDP-N-acetylglucosamine 2-epimerase (non-hydrolyzing)</fullName>
        <ecNumber evidence="3">5.1.3.14</ecNumber>
    </recommendedName>
</protein>
<sequence>MEKIFKEIETLAIEHPELEFIFPMHPNPNVKSLKPILKHVNVIDPLGYAEIMHLLSHVKFVISDSGGIQEECATYRKKVLICRNTTERPEGLDAGFAKLVDTDVIRHFAWANDSPEWSGNNPYGNGDASIKIVDSIINE</sequence>
<evidence type="ECO:0000256" key="2">
    <source>
        <dbReference type="ARBA" id="ARBA00038209"/>
    </source>
</evidence>
<reference evidence="5" key="1">
    <citation type="submission" date="2018-05" db="EMBL/GenBank/DDBJ databases">
        <authorList>
            <person name="Lanie J.A."/>
            <person name="Ng W.-L."/>
            <person name="Kazmierczak K.M."/>
            <person name="Andrzejewski T.M."/>
            <person name="Davidsen T.M."/>
            <person name="Wayne K.J."/>
            <person name="Tettelin H."/>
            <person name="Glass J.I."/>
            <person name="Rusch D."/>
            <person name="Podicherti R."/>
            <person name="Tsui H.-C.T."/>
            <person name="Winkler M.E."/>
        </authorList>
    </citation>
    <scope>NUCLEOTIDE SEQUENCE</scope>
</reference>
<dbReference type="EC" id="5.1.3.14" evidence="3"/>
<evidence type="ECO:0000256" key="3">
    <source>
        <dbReference type="ARBA" id="ARBA00038858"/>
    </source>
</evidence>
<dbReference type="GO" id="GO:0008761">
    <property type="term" value="F:UDP-N-acetylglucosamine 2-epimerase activity"/>
    <property type="evidence" value="ECO:0007669"/>
    <property type="project" value="UniProtKB-EC"/>
</dbReference>
<dbReference type="Pfam" id="PF02350">
    <property type="entry name" value="Epimerase_2"/>
    <property type="match status" value="1"/>
</dbReference>
<proteinExistence type="inferred from homology"/>
<dbReference type="PANTHER" id="PTHR43174">
    <property type="entry name" value="UDP-N-ACETYLGLUCOSAMINE 2-EPIMERASE"/>
    <property type="match status" value="1"/>
</dbReference>
<accession>A0A382UHX6</accession>
<keyword evidence="1" id="KW-0413">Isomerase</keyword>
<evidence type="ECO:0000313" key="5">
    <source>
        <dbReference type="EMBL" id="SVD33425.1"/>
    </source>
</evidence>
<dbReference type="AlphaFoldDB" id="A0A382UHX6"/>
<name>A0A382UHX6_9ZZZZ</name>
<dbReference type="InterPro" id="IPR029767">
    <property type="entry name" value="WecB-like"/>
</dbReference>
<gene>
    <name evidence="5" type="ORF">METZ01_LOCUS386279</name>
</gene>
<dbReference type="SUPFAM" id="SSF53756">
    <property type="entry name" value="UDP-Glycosyltransferase/glycogen phosphorylase"/>
    <property type="match status" value="1"/>
</dbReference>
<evidence type="ECO:0000259" key="4">
    <source>
        <dbReference type="Pfam" id="PF02350"/>
    </source>
</evidence>
<dbReference type="EMBL" id="UINC01144113">
    <property type="protein sequence ID" value="SVD33425.1"/>
    <property type="molecule type" value="Genomic_DNA"/>
</dbReference>
<comment type="similarity">
    <text evidence="2">Belongs to the UDP-N-acetylglucosamine 2-epimerase family.</text>
</comment>
<organism evidence="5">
    <name type="scientific">marine metagenome</name>
    <dbReference type="NCBI Taxonomy" id="408172"/>
    <lineage>
        <taxon>unclassified sequences</taxon>
        <taxon>metagenomes</taxon>
        <taxon>ecological metagenomes</taxon>
    </lineage>
</organism>
<dbReference type="InterPro" id="IPR003331">
    <property type="entry name" value="UDP_GlcNAc_Epimerase_2_dom"/>
</dbReference>
<dbReference type="Gene3D" id="3.40.50.2000">
    <property type="entry name" value="Glycogen Phosphorylase B"/>
    <property type="match status" value="2"/>
</dbReference>
<evidence type="ECO:0000256" key="1">
    <source>
        <dbReference type="ARBA" id="ARBA00023235"/>
    </source>
</evidence>
<dbReference type="PANTHER" id="PTHR43174:SF2">
    <property type="entry name" value="UDP-N-ACETYLGLUCOSAMINE 2-EPIMERASE"/>
    <property type="match status" value="1"/>
</dbReference>
<feature type="domain" description="UDP-N-acetylglucosamine 2-epimerase" evidence="4">
    <location>
        <begin position="1"/>
        <end position="136"/>
    </location>
</feature>